<feature type="compositionally biased region" description="Polar residues" evidence="1">
    <location>
        <begin position="17"/>
        <end position="29"/>
    </location>
</feature>
<accession>A0A6A6SKZ1</accession>
<evidence type="ECO:0000313" key="3">
    <source>
        <dbReference type="Proteomes" id="UP000799324"/>
    </source>
</evidence>
<name>A0A6A6SKZ1_9PLEO</name>
<dbReference type="Proteomes" id="UP000799324">
    <property type="component" value="Unassembled WGS sequence"/>
</dbReference>
<evidence type="ECO:0000256" key="1">
    <source>
        <dbReference type="SAM" id="MobiDB-lite"/>
    </source>
</evidence>
<gene>
    <name evidence="2" type="ORF">K491DRAFT_261633</name>
</gene>
<protein>
    <submittedName>
        <fullName evidence="2">Uncharacterized protein</fullName>
    </submittedName>
</protein>
<evidence type="ECO:0000313" key="2">
    <source>
        <dbReference type="EMBL" id="KAF2648082.1"/>
    </source>
</evidence>
<reference evidence="2" key="1">
    <citation type="journal article" date="2020" name="Stud. Mycol.">
        <title>101 Dothideomycetes genomes: a test case for predicting lifestyles and emergence of pathogens.</title>
        <authorList>
            <person name="Haridas S."/>
            <person name="Albert R."/>
            <person name="Binder M."/>
            <person name="Bloem J."/>
            <person name="Labutti K."/>
            <person name="Salamov A."/>
            <person name="Andreopoulos B."/>
            <person name="Baker S."/>
            <person name="Barry K."/>
            <person name="Bills G."/>
            <person name="Bluhm B."/>
            <person name="Cannon C."/>
            <person name="Castanera R."/>
            <person name="Culley D."/>
            <person name="Daum C."/>
            <person name="Ezra D."/>
            <person name="Gonzalez J."/>
            <person name="Henrissat B."/>
            <person name="Kuo A."/>
            <person name="Liang C."/>
            <person name="Lipzen A."/>
            <person name="Lutzoni F."/>
            <person name="Magnuson J."/>
            <person name="Mondo S."/>
            <person name="Nolan M."/>
            <person name="Ohm R."/>
            <person name="Pangilinan J."/>
            <person name="Park H.-J."/>
            <person name="Ramirez L."/>
            <person name="Alfaro M."/>
            <person name="Sun H."/>
            <person name="Tritt A."/>
            <person name="Yoshinaga Y."/>
            <person name="Zwiers L.-H."/>
            <person name="Turgeon B."/>
            <person name="Goodwin S."/>
            <person name="Spatafora J."/>
            <person name="Crous P."/>
            <person name="Grigoriev I."/>
        </authorList>
    </citation>
    <scope>NUCLEOTIDE SEQUENCE</scope>
    <source>
        <strain evidence="2">CBS 122681</strain>
    </source>
</reference>
<dbReference type="EMBL" id="MU004559">
    <property type="protein sequence ID" value="KAF2648082.1"/>
    <property type="molecule type" value="Genomic_DNA"/>
</dbReference>
<keyword evidence="3" id="KW-1185">Reference proteome</keyword>
<feature type="compositionally biased region" description="Polar residues" evidence="1">
    <location>
        <begin position="130"/>
        <end position="140"/>
    </location>
</feature>
<sequence length="491" mass="54239">MERSTTQVGLSGREANDQPNHLGSMQQTLPEIVVFPPEDDISRPEPMMLQSENPDPPPVGHEQPILEDPFGDETPKPKKAKPLVSANTFDSKTSTKKQSTLEQFQDVRRRVRKHRTFDDRTEKEPPPGQVSISEASTPQPVASWMPKDNWPTGKWKMRVRCSIPPGQAVSTTTEPHVDVILVYLYAPTANDKSPEVDADLNLFRHASKQETTISEPKSRIIRQAKVVNWLTDDAMLPQSLPGARITTVGFDVNPAGVLSAFPSVETAAAQLADYLSELRARHQPPIIFIGHSLGAMFILQSLSIESVRTDSNVSILQHTAGLLAFAHLVPTSAKRSQMQTTLYGMKATDKLLGDLSAQPSTARSVKSIKRTLAAQSSYKGPSQALPEEKNASRVEVGFPIHQVYARDERQDSNVSLSSFIGVPVQLGSSDKDYSNVLQFTNPRDEDFVRLVSTIETCLHTYKFLRAAASGTVDEIDALICQGVEVNLRDRW</sequence>
<feature type="region of interest" description="Disordered" evidence="1">
    <location>
        <begin position="1"/>
        <end position="103"/>
    </location>
</feature>
<feature type="compositionally biased region" description="Basic and acidic residues" evidence="1">
    <location>
        <begin position="116"/>
        <end position="125"/>
    </location>
</feature>
<dbReference type="AlphaFoldDB" id="A0A6A6SKZ1"/>
<dbReference type="Gene3D" id="3.40.50.1820">
    <property type="entry name" value="alpha/beta hydrolase"/>
    <property type="match status" value="1"/>
</dbReference>
<dbReference type="SUPFAM" id="SSF53474">
    <property type="entry name" value="alpha/beta-Hydrolases"/>
    <property type="match status" value="1"/>
</dbReference>
<organism evidence="2 3">
    <name type="scientific">Lophiostoma macrostomum CBS 122681</name>
    <dbReference type="NCBI Taxonomy" id="1314788"/>
    <lineage>
        <taxon>Eukaryota</taxon>
        <taxon>Fungi</taxon>
        <taxon>Dikarya</taxon>
        <taxon>Ascomycota</taxon>
        <taxon>Pezizomycotina</taxon>
        <taxon>Dothideomycetes</taxon>
        <taxon>Pleosporomycetidae</taxon>
        <taxon>Pleosporales</taxon>
        <taxon>Lophiostomataceae</taxon>
        <taxon>Lophiostoma</taxon>
    </lineage>
</organism>
<feature type="compositionally biased region" description="Polar residues" evidence="1">
    <location>
        <begin position="85"/>
        <end position="103"/>
    </location>
</feature>
<dbReference type="InterPro" id="IPR029058">
    <property type="entry name" value="AB_hydrolase_fold"/>
</dbReference>
<proteinExistence type="predicted"/>
<feature type="region of interest" description="Disordered" evidence="1">
    <location>
        <begin position="115"/>
        <end position="149"/>
    </location>
</feature>